<dbReference type="SUPFAM" id="SSF52540">
    <property type="entry name" value="P-loop containing nucleoside triphosphate hydrolases"/>
    <property type="match status" value="1"/>
</dbReference>
<dbReference type="InterPro" id="IPR002182">
    <property type="entry name" value="NB-ARC"/>
</dbReference>
<dbReference type="EMBL" id="BT143293">
    <property type="protein sequence ID" value="AFK43087.1"/>
    <property type="molecule type" value="mRNA"/>
</dbReference>
<feature type="domain" description="NB-ARC" evidence="2">
    <location>
        <begin position="95"/>
        <end position="232"/>
    </location>
</feature>
<evidence type="ECO:0000313" key="3">
    <source>
        <dbReference type="EMBL" id="AFK43087.1"/>
    </source>
</evidence>
<sequence length="292" mass="33382">MKNGTKLVQDCSKKFPWLKRFWTKAKYQKELDELHKSIETYYSLKIQGQTLATVLRVENKVDRLGLPSNDRIEFRAVCTPLDPPSFTVGLDKPLDVLKGILLSKKANVTVTVHTITGLSGVGKTTLARKFCSDKEVKDEFKENIFFLTLGKISNLNTIVEKLFKHNNYKATEVESDEDLVNQLAIFFKQIRQIKGPILLVLDNIIPGSESLVDNFVFEIPDYKILVTSRSAKTRFGSRQLLKPLDSDFDMDLFRHSASLDQLSSKIAHDDVKKVHSTLLSYYYIKKIFCILQ</sequence>
<dbReference type="InterPro" id="IPR027417">
    <property type="entry name" value="P-loop_NTPase"/>
</dbReference>
<dbReference type="PANTHER" id="PTHR36766:SF3">
    <property type="entry name" value="RPW8 DOMAIN-CONTAINING PROTEIN"/>
    <property type="match status" value="1"/>
</dbReference>
<evidence type="ECO:0000256" key="1">
    <source>
        <dbReference type="ARBA" id="ARBA00022821"/>
    </source>
</evidence>
<keyword evidence="1" id="KW-0611">Plant defense</keyword>
<name>I3SS45_LOTJA</name>
<dbReference type="Pfam" id="PF00931">
    <property type="entry name" value="NB-ARC"/>
    <property type="match status" value="1"/>
</dbReference>
<dbReference type="GO" id="GO:0043531">
    <property type="term" value="F:ADP binding"/>
    <property type="evidence" value="ECO:0007669"/>
    <property type="project" value="InterPro"/>
</dbReference>
<dbReference type="AlphaFoldDB" id="I3SS45"/>
<dbReference type="GO" id="GO:0006952">
    <property type="term" value="P:defense response"/>
    <property type="evidence" value="ECO:0007669"/>
    <property type="project" value="UniProtKB-KW"/>
</dbReference>
<dbReference type="PANTHER" id="PTHR36766">
    <property type="entry name" value="PLANT BROAD-SPECTRUM MILDEW RESISTANCE PROTEIN RPW8"/>
    <property type="match status" value="1"/>
</dbReference>
<reference evidence="3" key="1">
    <citation type="submission" date="2012-05" db="EMBL/GenBank/DDBJ databases">
        <authorList>
            <person name="Krishnakumar V."/>
            <person name="Cheung F."/>
            <person name="Xiao Y."/>
            <person name="Chan A."/>
            <person name="Moskal W.A."/>
            <person name="Town C.D."/>
        </authorList>
    </citation>
    <scope>NUCLEOTIDE SEQUENCE</scope>
</reference>
<dbReference type="Gene3D" id="3.40.50.300">
    <property type="entry name" value="P-loop containing nucleotide triphosphate hydrolases"/>
    <property type="match status" value="1"/>
</dbReference>
<protein>
    <recommendedName>
        <fullName evidence="2">NB-ARC domain-containing protein</fullName>
    </recommendedName>
</protein>
<evidence type="ECO:0000259" key="2">
    <source>
        <dbReference type="Pfam" id="PF00931"/>
    </source>
</evidence>
<accession>I3SS45</accession>
<organism evidence="3">
    <name type="scientific">Lotus japonicus</name>
    <name type="common">Lotus corniculatus var. japonicus</name>
    <dbReference type="NCBI Taxonomy" id="34305"/>
    <lineage>
        <taxon>Eukaryota</taxon>
        <taxon>Viridiplantae</taxon>
        <taxon>Streptophyta</taxon>
        <taxon>Embryophyta</taxon>
        <taxon>Tracheophyta</taxon>
        <taxon>Spermatophyta</taxon>
        <taxon>Magnoliopsida</taxon>
        <taxon>eudicotyledons</taxon>
        <taxon>Gunneridae</taxon>
        <taxon>Pentapetalae</taxon>
        <taxon>rosids</taxon>
        <taxon>fabids</taxon>
        <taxon>Fabales</taxon>
        <taxon>Fabaceae</taxon>
        <taxon>Papilionoideae</taxon>
        <taxon>50 kb inversion clade</taxon>
        <taxon>NPAAA clade</taxon>
        <taxon>Hologalegina</taxon>
        <taxon>robinioid clade</taxon>
        <taxon>Loteae</taxon>
        <taxon>Lotus</taxon>
    </lineage>
</organism>
<proteinExistence type="evidence at transcript level"/>